<dbReference type="InterPro" id="IPR014222">
    <property type="entry name" value="Cyt_c_oxidase_su2"/>
</dbReference>
<feature type="compositionally biased region" description="Basic and acidic residues" evidence="18">
    <location>
        <begin position="230"/>
        <end position="247"/>
    </location>
</feature>
<evidence type="ECO:0000256" key="16">
    <source>
        <dbReference type="ARBA" id="ARBA00047816"/>
    </source>
</evidence>
<feature type="transmembrane region" description="Helical" evidence="19">
    <location>
        <begin position="62"/>
        <end position="80"/>
    </location>
</feature>
<proteinExistence type="inferred from homology"/>
<dbReference type="PRINTS" id="PR01166">
    <property type="entry name" value="CYCOXIDASEII"/>
</dbReference>
<keyword evidence="9" id="KW-0249">Electron transport</keyword>
<dbReference type="InterPro" id="IPR008972">
    <property type="entry name" value="Cupredoxin"/>
</dbReference>
<keyword evidence="11" id="KW-0186">Copper</keyword>
<dbReference type="Proteomes" id="UP001501585">
    <property type="component" value="Unassembled WGS sequence"/>
</dbReference>
<dbReference type="PANTHER" id="PTHR22888:SF9">
    <property type="entry name" value="CYTOCHROME C OXIDASE SUBUNIT 2"/>
    <property type="match status" value="1"/>
</dbReference>
<evidence type="ECO:0000256" key="5">
    <source>
        <dbReference type="ARBA" id="ARBA00022660"/>
    </source>
</evidence>
<dbReference type="NCBIfam" id="TIGR02866">
    <property type="entry name" value="CoxB"/>
    <property type="match status" value="1"/>
</dbReference>
<evidence type="ECO:0000256" key="7">
    <source>
        <dbReference type="ARBA" id="ARBA00022723"/>
    </source>
</evidence>
<feature type="compositionally biased region" description="Basic and acidic residues" evidence="18">
    <location>
        <begin position="261"/>
        <end position="293"/>
    </location>
</feature>
<keyword evidence="8" id="KW-1278">Translocase</keyword>
<feature type="domain" description="Cytochrome oxidase subunit II transmembrane region profile" evidence="21">
    <location>
        <begin position="1"/>
        <end position="90"/>
    </location>
</feature>
<comment type="similarity">
    <text evidence="2">Belongs to the cytochrome c oxidase subunit 2 family.</text>
</comment>
<feature type="region of interest" description="Disordered" evidence="18">
    <location>
        <begin position="230"/>
        <end position="307"/>
    </location>
</feature>
<evidence type="ECO:0000256" key="2">
    <source>
        <dbReference type="ARBA" id="ARBA00007866"/>
    </source>
</evidence>
<name>A0ABN2SGX6_9ACTN</name>
<evidence type="ECO:0000256" key="18">
    <source>
        <dbReference type="SAM" id="MobiDB-lite"/>
    </source>
</evidence>
<keyword evidence="4" id="KW-0813">Transport</keyword>
<evidence type="ECO:0000256" key="8">
    <source>
        <dbReference type="ARBA" id="ARBA00022967"/>
    </source>
</evidence>
<comment type="subcellular location">
    <subcellularLocation>
        <location evidence="1">Membrane</location>
        <topology evidence="1">Multi-pass membrane protein</topology>
    </subcellularLocation>
</comment>
<evidence type="ECO:0000256" key="11">
    <source>
        <dbReference type="ARBA" id="ARBA00023008"/>
    </source>
</evidence>
<evidence type="ECO:0000256" key="6">
    <source>
        <dbReference type="ARBA" id="ARBA00022692"/>
    </source>
</evidence>
<dbReference type="Pfam" id="PF00116">
    <property type="entry name" value="COX2"/>
    <property type="match status" value="1"/>
</dbReference>
<dbReference type="Gene3D" id="2.60.40.420">
    <property type="entry name" value="Cupredoxins - blue copper proteins"/>
    <property type="match status" value="1"/>
</dbReference>
<keyword evidence="7" id="KW-0479">Metal-binding</keyword>
<evidence type="ECO:0000256" key="1">
    <source>
        <dbReference type="ARBA" id="ARBA00004141"/>
    </source>
</evidence>
<evidence type="ECO:0000256" key="9">
    <source>
        <dbReference type="ARBA" id="ARBA00022982"/>
    </source>
</evidence>
<feature type="transmembrane region" description="Helical" evidence="19">
    <location>
        <begin position="20"/>
        <end position="41"/>
    </location>
</feature>
<evidence type="ECO:0000313" key="23">
    <source>
        <dbReference type="Proteomes" id="UP001501585"/>
    </source>
</evidence>
<dbReference type="EC" id="7.1.1.9" evidence="3"/>
<evidence type="ECO:0000259" key="20">
    <source>
        <dbReference type="PROSITE" id="PS50857"/>
    </source>
</evidence>
<evidence type="ECO:0000256" key="13">
    <source>
        <dbReference type="ARBA" id="ARBA00024688"/>
    </source>
</evidence>
<keyword evidence="23" id="KW-1185">Reference proteome</keyword>
<evidence type="ECO:0000313" key="22">
    <source>
        <dbReference type="EMBL" id="GAA1986264.1"/>
    </source>
</evidence>
<dbReference type="PANTHER" id="PTHR22888">
    <property type="entry name" value="CYTOCHROME C OXIDASE, SUBUNIT II"/>
    <property type="match status" value="1"/>
</dbReference>
<dbReference type="Gene3D" id="1.10.287.90">
    <property type="match status" value="1"/>
</dbReference>
<dbReference type="PROSITE" id="PS50857">
    <property type="entry name" value="COX2_CUA"/>
    <property type="match status" value="1"/>
</dbReference>
<evidence type="ECO:0000256" key="10">
    <source>
        <dbReference type="ARBA" id="ARBA00022989"/>
    </source>
</evidence>
<dbReference type="InterPro" id="IPR011759">
    <property type="entry name" value="Cyt_c_oxidase_su2_TM_dom"/>
</dbReference>
<evidence type="ECO:0000256" key="14">
    <source>
        <dbReference type="ARBA" id="ARBA00031389"/>
    </source>
</evidence>
<evidence type="ECO:0000256" key="17">
    <source>
        <dbReference type="ARBA" id="ARBA00050058"/>
    </source>
</evidence>
<evidence type="ECO:0000256" key="12">
    <source>
        <dbReference type="ARBA" id="ARBA00023136"/>
    </source>
</evidence>
<dbReference type="SUPFAM" id="SSF49503">
    <property type="entry name" value="Cupredoxins"/>
    <property type="match status" value="1"/>
</dbReference>
<dbReference type="InterPro" id="IPR001505">
    <property type="entry name" value="Copper_CuA"/>
</dbReference>
<evidence type="ECO:0000256" key="4">
    <source>
        <dbReference type="ARBA" id="ARBA00022448"/>
    </source>
</evidence>
<dbReference type="PROSITE" id="PS50999">
    <property type="entry name" value="COX2_TM"/>
    <property type="match status" value="1"/>
</dbReference>
<dbReference type="PROSITE" id="PS00078">
    <property type="entry name" value="COX2"/>
    <property type="match status" value="1"/>
</dbReference>
<protein>
    <recommendedName>
        <fullName evidence="3">cytochrome-c oxidase</fullName>
        <ecNumber evidence="3">7.1.1.9</ecNumber>
    </recommendedName>
    <alternativeName>
        <fullName evidence="15">Cytochrome aa3 subunit 2</fullName>
    </alternativeName>
    <alternativeName>
        <fullName evidence="14">Cytochrome c oxidase polypeptide II</fullName>
    </alternativeName>
    <alternativeName>
        <fullName evidence="17">Oxidase aa(3) subunit 2</fullName>
    </alternativeName>
</protein>
<accession>A0ABN2SGX6</accession>
<dbReference type="SUPFAM" id="SSF81464">
    <property type="entry name" value="Cytochrome c oxidase subunit II-like, transmembrane region"/>
    <property type="match status" value="1"/>
</dbReference>
<keyword evidence="12 19" id="KW-0472">Membrane</keyword>
<reference evidence="22 23" key="1">
    <citation type="journal article" date="2019" name="Int. J. Syst. Evol. Microbiol.">
        <title>The Global Catalogue of Microorganisms (GCM) 10K type strain sequencing project: providing services to taxonomists for standard genome sequencing and annotation.</title>
        <authorList>
            <consortium name="The Broad Institute Genomics Platform"/>
            <consortium name="The Broad Institute Genome Sequencing Center for Infectious Disease"/>
            <person name="Wu L."/>
            <person name="Ma J."/>
        </authorList>
    </citation>
    <scope>NUCLEOTIDE SEQUENCE [LARGE SCALE GENOMIC DNA]</scope>
    <source>
        <strain evidence="22 23">JCM 15313</strain>
    </source>
</reference>
<keyword evidence="6 19" id="KW-0812">Transmembrane</keyword>
<organism evidence="22 23">
    <name type="scientific">Nocardiopsis rhodophaea</name>
    <dbReference type="NCBI Taxonomy" id="280238"/>
    <lineage>
        <taxon>Bacteria</taxon>
        <taxon>Bacillati</taxon>
        <taxon>Actinomycetota</taxon>
        <taxon>Actinomycetes</taxon>
        <taxon>Streptosporangiales</taxon>
        <taxon>Nocardiopsidaceae</taxon>
        <taxon>Nocardiopsis</taxon>
    </lineage>
</organism>
<gene>
    <name evidence="22" type="ORF">GCM10009799_09680</name>
</gene>
<keyword evidence="10 19" id="KW-1133">Transmembrane helix</keyword>
<comment type="catalytic activity">
    <reaction evidence="16">
        <text>4 Fe(II)-[cytochrome c] + O2 + 8 H(+)(in) = 4 Fe(III)-[cytochrome c] + 2 H2O + 4 H(+)(out)</text>
        <dbReference type="Rhea" id="RHEA:11436"/>
        <dbReference type="Rhea" id="RHEA-COMP:10350"/>
        <dbReference type="Rhea" id="RHEA-COMP:14399"/>
        <dbReference type="ChEBI" id="CHEBI:15377"/>
        <dbReference type="ChEBI" id="CHEBI:15378"/>
        <dbReference type="ChEBI" id="CHEBI:15379"/>
        <dbReference type="ChEBI" id="CHEBI:29033"/>
        <dbReference type="ChEBI" id="CHEBI:29034"/>
        <dbReference type="EC" id="7.1.1.9"/>
    </reaction>
</comment>
<evidence type="ECO:0000256" key="3">
    <source>
        <dbReference type="ARBA" id="ARBA00012949"/>
    </source>
</evidence>
<comment type="function">
    <text evidence="13">Subunits I and II form the functional core of the enzyme complex. Electrons originating in cytochrome c are transferred via heme a and Cu(A) to the binuclear center formed by heme a3 and Cu(B).</text>
</comment>
<evidence type="ECO:0000259" key="21">
    <source>
        <dbReference type="PROSITE" id="PS50999"/>
    </source>
</evidence>
<sequence length="307" mass="33768">MGVPEPITEQAETVLALWQGSWVAAFAVGILVWGLIIWSIIFHRKRSEQLPPQVRYNMPIEALYTVLPIVVIAVLFYFTARDQAYLLETDKPADVNVEVVGFQWSWQFNYLDQSKEEAQEAADDPKAEPATEFAVVGTPQEVPTLRLPEGAVVHFDLTSPDVIHSFWIPAFAFKMDVIPNRDNEFQVKVKEGTAGTYAGRCAELCGVEHAGMLFNLEVMEPQDYEKWAAEQKQAAEAKSEQLAEKASDTGAATAEGAENSAEARDEKAETAKDGDKPEQAEDADKPETAHGADEQDTADAAAEEAGH</sequence>
<dbReference type="InterPro" id="IPR002429">
    <property type="entry name" value="CcO_II-like_C"/>
</dbReference>
<dbReference type="EMBL" id="BAAAPC010000003">
    <property type="protein sequence ID" value="GAA1986264.1"/>
    <property type="molecule type" value="Genomic_DNA"/>
</dbReference>
<keyword evidence="5" id="KW-0679">Respiratory chain</keyword>
<evidence type="ECO:0000256" key="19">
    <source>
        <dbReference type="SAM" id="Phobius"/>
    </source>
</evidence>
<dbReference type="InterPro" id="IPR036257">
    <property type="entry name" value="Cyt_c_oxidase_su2_TM_sf"/>
</dbReference>
<feature type="domain" description="Cytochrome oxidase subunit II copper A binding" evidence="20">
    <location>
        <begin position="92"/>
        <end position="230"/>
    </location>
</feature>
<comment type="caution">
    <text evidence="22">The sequence shown here is derived from an EMBL/GenBank/DDBJ whole genome shotgun (WGS) entry which is preliminary data.</text>
</comment>
<evidence type="ECO:0000256" key="15">
    <source>
        <dbReference type="ARBA" id="ARBA00031399"/>
    </source>
</evidence>
<dbReference type="InterPro" id="IPR045187">
    <property type="entry name" value="CcO_II"/>
</dbReference>